<feature type="domain" description="Zinc knuckle CX2CX4HX4C" evidence="1">
    <location>
        <begin position="19"/>
        <end position="64"/>
    </location>
</feature>
<reference evidence="2 3" key="1">
    <citation type="journal article" date="2019" name="Genome Biol. Evol.">
        <title>Insights into the evolution of the New World diploid cottons (Gossypium, subgenus Houzingenia) based on genome sequencing.</title>
        <authorList>
            <person name="Grover C.E."/>
            <person name="Arick M.A. 2nd"/>
            <person name="Thrash A."/>
            <person name="Conover J.L."/>
            <person name="Sanders W.S."/>
            <person name="Peterson D.G."/>
            <person name="Frelichowski J.E."/>
            <person name="Scheffler J.A."/>
            <person name="Scheffler B.E."/>
            <person name="Wendel J.F."/>
        </authorList>
    </citation>
    <scope>NUCLEOTIDE SEQUENCE [LARGE SCALE GENOMIC DNA]</scope>
    <source>
        <strain evidence="2">8</strain>
        <tissue evidence="2">Leaf</tissue>
    </source>
</reference>
<sequence length="151" mass="17528">GVIRSEISGEWCRLKINLNVHKPLRRGVFVSSDNRNQWWISFKYEKLPLFCFGCGRMGHGLLECSVLSTAEKSNIKEDPPYTMVLKVESKFVGKEVIKFNDFVKKDRAQCSYIGDSEIGMIEDIINREVNKLKVEENEKPQIRVEEEMLKN</sequence>
<organism evidence="2 3">
    <name type="scientific">Gossypium raimondii</name>
    <name type="common">Peruvian cotton</name>
    <name type="synonym">Gossypium klotzschianum subsp. raimondii</name>
    <dbReference type="NCBI Taxonomy" id="29730"/>
    <lineage>
        <taxon>Eukaryota</taxon>
        <taxon>Viridiplantae</taxon>
        <taxon>Streptophyta</taxon>
        <taxon>Embryophyta</taxon>
        <taxon>Tracheophyta</taxon>
        <taxon>Spermatophyta</taxon>
        <taxon>Magnoliopsida</taxon>
        <taxon>eudicotyledons</taxon>
        <taxon>Gunneridae</taxon>
        <taxon>Pentapetalae</taxon>
        <taxon>rosids</taxon>
        <taxon>malvids</taxon>
        <taxon>Malvales</taxon>
        <taxon>Malvaceae</taxon>
        <taxon>Malvoideae</taxon>
        <taxon>Gossypium</taxon>
    </lineage>
</organism>
<feature type="non-terminal residue" evidence="2">
    <location>
        <position position="1"/>
    </location>
</feature>
<dbReference type="Pfam" id="PF14392">
    <property type="entry name" value="zf-CCHC_4"/>
    <property type="match status" value="1"/>
</dbReference>
<evidence type="ECO:0000313" key="2">
    <source>
        <dbReference type="EMBL" id="MBA0601165.1"/>
    </source>
</evidence>
<evidence type="ECO:0000259" key="1">
    <source>
        <dbReference type="Pfam" id="PF14392"/>
    </source>
</evidence>
<gene>
    <name evidence="2" type="ORF">Gorai_004351</name>
</gene>
<accession>A0A7J8QHY8</accession>
<dbReference type="Proteomes" id="UP000593578">
    <property type="component" value="Unassembled WGS sequence"/>
</dbReference>
<dbReference type="AlphaFoldDB" id="A0A7J8QHY8"/>
<evidence type="ECO:0000313" key="3">
    <source>
        <dbReference type="Proteomes" id="UP000593578"/>
    </source>
</evidence>
<dbReference type="EMBL" id="JABEZZ010000012">
    <property type="protein sequence ID" value="MBA0601165.1"/>
    <property type="molecule type" value="Genomic_DNA"/>
</dbReference>
<protein>
    <recommendedName>
        <fullName evidence="1">Zinc knuckle CX2CX4HX4C domain-containing protein</fullName>
    </recommendedName>
</protein>
<comment type="caution">
    <text evidence="2">The sequence shown here is derived from an EMBL/GenBank/DDBJ whole genome shotgun (WGS) entry which is preliminary data.</text>
</comment>
<proteinExistence type="predicted"/>
<name>A0A7J8QHY8_GOSRA</name>
<dbReference type="InterPro" id="IPR025836">
    <property type="entry name" value="Zn_knuckle_CX2CX4HX4C"/>
</dbReference>